<sequence length="158" mass="18492">MLRLDINTTSKRPFYPIVEVKIRLSNNLNPGINHLYEYTLSGWQIRCKKHDPNILIDNPIFVYDDSLEYFGRVFLLRLGLNASSNRPKFPIIDIKITLLNDLNPGTNHLYQYKLSGWQVRCKKHDPNILIDNPILVYDDSLEVFGFLTTEILYADQCY</sequence>
<dbReference type="AlphaFoldDB" id="A0A0C2MI23"/>
<organism evidence="1 2">
    <name type="scientific">Thelohanellus kitauei</name>
    <name type="common">Myxosporean</name>
    <dbReference type="NCBI Taxonomy" id="669202"/>
    <lineage>
        <taxon>Eukaryota</taxon>
        <taxon>Metazoa</taxon>
        <taxon>Cnidaria</taxon>
        <taxon>Myxozoa</taxon>
        <taxon>Myxosporea</taxon>
        <taxon>Bivalvulida</taxon>
        <taxon>Platysporina</taxon>
        <taxon>Myxobolidae</taxon>
        <taxon>Thelohanellus</taxon>
    </lineage>
</organism>
<proteinExistence type="predicted"/>
<accession>A0A0C2MI23</accession>
<evidence type="ECO:0000313" key="1">
    <source>
        <dbReference type="EMBL" id="KII61301.1"/>
    </source>
</evidence>
<evidence type="ECO:0000313" key="2">
    <source>
        <dbReference type="Proteomes" id="UP000031668"/>
    </source>
</evidence>
<gene>
    <name evidence="1" type="ORF">RF11_06465</name>
</gene>
<dbReference type="EMBL" id="JWZT01005346">
    <property type="protein sequence ID" value="KII61301.1"/>
    <property type="molecule type" value="Genomic_DNA"/>
</dbReference>
<comment type="caution">
    <text evidence="1">The sequence shown here is derived from an EMBL/GenBank/DDBJ whole genome shotgun (WGS) entry which is preliminary data.</text>
</comment>
<dbReference type="Proteomes" id="UP000031668">
    <property type="component" value="Unassembled WGS sequence"/>
</dbReference>
<name>A0A0C2MI23_THEKT</name>
<reference evidence="1 2" key="1">
    <citation type="journal article" date="2014" name="Genome Biol. Evol.">
        <title>The genome of the myxosporean Thelohanellus kitauei shows adaptations to nutrient acquisition within its fish host.</title>
        <authorList>
            <person name="Yang Y."/>
            <person name="Xiong J."/>
            <person name="Zhou Z."/>
            <person name="Huo F."/>
            <person name="Miao W."/>
            <person name="Ran C."/>
            <person name="Liu Y."/>
            <person name="Zhang J."/>
            <person name="Feng J."/>
            <person name="Wang M."/>
            <person name="Wang M."/>
            <person name="Wang L."/>
            <person name="Yao B."/>
        </authorList>
    </citation>
    <scope>NUCLEOTIDE SEQUENCE [LARGE SCALE GENOMIC DNA]</scope>
    <source>
        <strain evidence="1">Wuqing</strain>
    </source>
</reference>
<keyword evidence="2" id="KW-1185">Reference proteome</keyword>
<protein>
    <submittedName>
        <fullName evidence="1">Uncharacterized protein</fullName>
    </submittedName>
</protein>